<organism evidence="1 2">
    <name type="scientific">Adineta steineri</name>
    <dbReference type="NCBI Taxonomy" id="433720"/>
    <lineage>
        <taxon>Eukaryota</taxon>
        <taxon>Metazoa</taxon>
        <taxon>Spiralia</taxon>
        <taxon>Gnathifera</taxon>
        <taxon>Rotifera</taxon>
        <taxon>Eurotatoria</taxon>
        <taxon>Bdelloidea</taxon>
        <taxon>Adinetida</taxon>
        <taxon>Adinetidae</taxon>
        <taxon>Adineta</taxon>
    </lineage>
</organism>
<accession>A0A820LSL4</accession>
<gene>
    <name evidence="1" type="ORF">OKA104_LOCUS49363</name>
</gene>
<name>A0A820LSL4_9BILA</name>
<dbReference type="Proteomes" id="UP000663881">
    <property type="component" value="Unassembled WGS sequence"/>
</dbReference>
<sequence>YNEDLIIGWFGHEHVIQRGTYQKFIDAVVPPSSADLLYIYLSNEFIRLD</sequence>
<comment type="caution">
    <text evidence="1">The sequence shown here is derived from an EMBL/GenBank/DDBJ whole genome shotgun (WGS) entry which is preliminary data.</text>
</comment>
<evidence type="ECO:0000313" key="1">
    <source>
        <dbReference type="EMBL" id="CAF4361748.1"/>
    </source>
</evidence>
<dbReference type="AlphaFoldDB" id="A0A820LSL4"/>
<evidence type="ECO:0000313" key="2">
    <source>
        <dbReference type="Proteomes" id="UP000663881"/>
    </source>
</evidence>
<protein>
    <submittedName>
        <fullName evidence="1">Uncharacterized protein</fullName>
    </submittedName>
</protein>
<dbReference type="EMBL" id="CAJOAY010022911">
    <property type="protein sequence ID" value="CAF4361748.1"/>
    <property type="molecule type" value="Genomic_DNA"/>
</dbReference>
<reference evidence="1" key="1">
    <citation type="submission" date="2021-02" db="EMBL/GenBank/DDBJ databases">
        <authorList>
            <person name="Nowell W R."/>
        </authorList>
    </citation>
    <scope>NUCLEOTIDE SEQUENCE</scope>
</reference>
<proteinExistence type="predicted"/>
<feature type="non-terminal residue" evidence="1">
    <location>
        <position position="1"/>
    </location>
</feature>